<feature type="transmembrane region" description="Helical" evidence="6">
    <location>
        <begin position="166"/>
        <end position="187"/>
    </location>
</feature>
<dbReference type="InterPro" id="IPR036259">
    <property type="entry name" value="MFS_trans_sf"/>
</dbReference>
<dbReference type="Gene3D" id="1.20.1250.20">
    <property type="entry name" value="MFS general substrate transporter like domains"/>
    <property type="match status" value="1"/>
</dbReference>
<dbReference type="PANTHER" id="PTHR11654">
    <property type="entry name" value="OLIGOPEPTIDE TRANSPORTER-RELATED"/>
    <property type="match status" value="1"/>
</dbReference>
<accession>A0A9Q0F4U5</accession>
<feature type="transmembrane region" description="Helical" evidence="6">
    <location>
        <begin position="20"/>
        <end position="44"/>
    </location>
</feature>
<organism evidence="7 8">
    <name type="scientific">Turnera subulata</name>
    <dbReference type="NCBI Taxonomy" id="218843"/>
    <lineage>
        <taxon>Eukaryota</taxon>
        <taxon>Viridiplantae</taxon>
        <taxon>Streptophyta</taxon>
        <taxon>Embryophyta</taxon>
        <taxon>Tracheophyta</taxon>
        <taxon>Spermatophyta</taxon>
        <taxon>Magnoliopsida</taxon>
        <taxon>eudicotyledons</taxon>
        <taxon>Gunneridae</taxon>
        <taxon>Pentapetalae</taxon>
        <taxon>rosids</taxon>
        <taxon>fabids</taxon>
        <taxon>Malpighiales</taxon>
        <taxon>Passifloraceae</taxon>
        <taxon>Turnera</taxon>
    </lineage>
</organism>
<dbReference type="Pfam" id="PF00854">
    <property type="entry name" value="PTR2"/>
    <property type="match status" value="1"/>
</dbReference>
<feature type="transmembrane region" description="Helical" evidence="6">
    <location>
        <begin position="306"/>
        <end position="327"/>
    </location>
</feature>
<dbReference type="GO" id="GO:0016020">
    <property type="term" value="C:membrane"/>
    <property type="evidence" value="ECO:0007669"/>
    <property type="project" value="UniProtKB-SubCell"/>
</dbReference>
<feature type="transmembrane region" description="Helical" evidence="6">
    <location>
        <begin position="512"/>
        <end position="531"/>
    </location>
</feature>
<keyword evidence="5 6" id="KW-0472">Membrane</keyword>
<evidence type="ECO:0000256" key="6">
    <source>
        <dbReference type="SAM" id="Phobius"/>
    </source>
</evidence>
<evidence type="ECO:0000313" key="8">
    <source>
        <dbReference type="Proteomes" id="UP001141552"/>
    </source>
</evidence>
<feature type="transmembrane region" description="Helical" evidence="6">
    <location>
        <begin position="50"/>
        <end position="75"/>
    </location>
</feature>
<feature type="transmembrane region" description="Helical" evidence="6">
    <location>
        <begin position="391"/>
        <end position="411"/>
    </location>
</feature>
<evidence type="ECO:0000256" key="1">
    <source>
        <dbReference type="ARBA" id="ARBA00004141"/>
    </source>
</evidence>
<feature type="transmembrane region" description="Helical" evidence="6">
    <location>
        <begin position="193"/>
        <end position="212"/>
    </location>
</feature>
<evidence type="ECO:0000256" key="4">
    <source>
        <dbReference type="ARBA" id="ARBA00022989"/>
    </source>
</evidence>
<feature type="transmembrane region" description="Helical" evidence="6">
    <location>
        <begin position="124"/>
        <end position="145"/>
    </location>
</feature>
<sequence length="565" mass="62485">MDLENTSSRRKGGFRACSFIFVLGALENMGYIANMASMVIYFWFVMHFELATAATTLTNFMGSVMLLSLVGGFIADTYLNRFYTTLAFGALEVVGLAMVTIQAYSKDLQPEACNKAICISGGKAIMFIVSLILLALGAGGSRGAIPALGGDQFDSKEQKAGALASYYNWNLLCSTTGAIVGVTLIVWVSMNKAWYWGFLISTIATSIGYAVLGLGKPFFRIQPPGSSPLVKIAQVIVVAIRNRNLPVSNSTDRLYEIDDAARDPSEERIAHSKQFRFLDKAAILPKDTAPQAWKVCTVTQVEEVKVLIRMMPIIFSTIIMNTCMAQLQTFSVQQGIFMDAHLGSKTIPAPSIPVIPLIFLTILIPLYEFVAVPFARKITGRPSGITQLQRVGVGLVLGIISMTVAGVIEVYRKDEATKNPPKIISIFWLSFQYGIFGIADMFTVVGLMEFFYQEAPSGMRSLSTSFTWLSLAFGYFLSTIFVNVINSITKSITPSKQGWLHGNDLNANNLQLFYWFLAVLSTINFGVYIYFASWYKYKHDAPESSETETEPADSRYNVEMIQNYR</sequence>
<comment type="subcellular location">
    <subcellularLocation>
        <location evidence="1">Membrane</location>
        <topology evidence="1">Multi-pass membrane protein</topology>
    </subcellularLocation>
</comment>
<keyword evidence="8" id="KW-1185">Reference proteome</keyword>
<reference evidence="7" key="1">
    <citation type="submission" date="2022-02" db="EMBL/GenBank/DDBJ databases">
        <authorList>
            <person name="Henning P.M."/>
            <person name="McCubbin A.G."/>
            <person name="Shore J.S."/>
        </authorList>
    </citation>
    <scope>NUCLEOTIDE SEQUENCE</scope>
    <source>
        <strain evidence="7">F60SS</strain>
        <tissue evidence="7">Leaves</tissue>
    </source>
</reference>
<comment type="caution">
    <text evidence="7">The sequence shown here is derived from an EMBL/GenBank/DDBJ whole genome shotgun (WGS) entry which is preliminary data.</text>
</comment>
<keyword evidence="3 6" id="KW-0812">Transmembrane</keyword>
<dbReference type="InterPro" id="IPR000109">
    <property type="entry name" value="POT_fam"/>
</dbReference>
<dbReference type="AlphaFoldDB" id="A0A9Q0F4U5"/>
<name>A0A9Q0F4U5_9ROSI</name>
<dbReference type="SUPFAM" id="SSF103473">
    <property type="entry name" value="MFS general substrate transporter"/>
    <property type="match status" value="1"/>
</dbReference>
<proteinExistence type="inferred from homology"/>
<evidence type="ECO:0000256" key="2">
    <source>
        <dbReference type="ARBA" id="ARBA00005982"/>
    </source>
</evidence>
<protein>
    <submittedName>
        <fullName evidence="7">Uncharacterized protein</fullName>
    </submittedName>
</protein>
<evidence type="ECO:0000256" key="5">
    <source>
        <dbReference type="ARBA" id="ARBA00023136"/>
    </source>
</evidence>
<keyword evidence="4 6" id="KW-1133">Transmembrane helix</keyword>
<feature type="transmembrane region" description="Helical" evidence="6">
    <location>
        <begin position="347"/>
        <end position="370"/>
    </location>
</feature>
<feature type="transmembrane region" description="Helical" evidence="6">
    <location>
        <begin position="464"/>
        <end position="485"/>
    </location>
</feature>
<dbReference type="EMBL" id="JAKUCV010007264">
    <property type="protein sequence ID" value="KAJ4824109.1"/>
    <property type="molecule type" value="Genomic_DNA"/>
</dbReference>
<gene>
    <name evidence="7" type="ORF">Tsubulata_008850</name>
</gene>
<evidence type="ECO:0000313" key="7">
    <source>
        <dbReference type="EMBL" id="KAJ4824109.1"/>
    </source>
</evidence>
<dbReference type="OrthoDB" id="8904098at2759"/>
<feature type="transmembrane region" description="Helical" evidence="6">
    <location>
        <begin position="431"/>
        <end position="452"/>
    </location>
</feature>
<feature type="transmembrane region" description="Helical" evidence="6">
    <location>
        <begin position="82"/>
        <end position="104"/>
    </location>
</feature>
<dbReference type="GO" id="GO:0022857">
    <property type="term" value="F:transmembrane transporter activity"/>
    <property type="evidence" value="ECO:0007669"/>
    <property type="project" value="InterPro"/>
</dbReference>
<evidence type="ECO:0000256" key="3">
    <source>
        <dbReference type="ARBA" id="ARBA00022692"/>
    </source>
</evidence>
<reference evidence="7" key="2">
    <citation type="journal article" date="2023" name="Plants (Basel)">
        <title>Annotation of the Turnera subulata (Passifloraceae) Draft Genome Reveals the S-Locus Evolved after the Divergence of Turneroideae from Passifloroideae in a Stepwise Manner.</title>
        <authorList>
            <person name="Henning P.M."/>
            <person name="Roalson E.H."/>
            <person name="Mir W."/>
            <person name="McCubbin A.G."/>
            <person name="Shore J.S."/>
        </authorList>
    </citation>
    <scope>NUCLEOTIDE SEQUENCE</scope>
    <source>
        <strain evidence="7">F60SS</strain>
    </source>
</reference>
<dbReference type="Proteomes" id="UP001141552">
    <property type="component" value="Unassembled WGS sequence"/>
</dbReference>
<comment type="similarity">
    <text evidence="2">Belongs to the major facilitator superfamily. Proton-dependent oligopeptide transporter (POT/PTR) (TC 2.A.17) family.</text>
</comment>